<accession>A0A1M4E9E1</accession>
<evidence type="ECO:0000313" key="1">
    <source>
        <dbReference type="EMBL" id="SBO95465.1"/>
    </source>
</evidence>
<reference evidence="1" key="1">
    <citation type="submission" date="2016-04" db="EMBL/GenBank/DDBJ databases">
        <authorList>
            <person name="Evans L.H."/>
            <person name="Alamgir A."/>
            <person name="Owens N."/>
            <person name="Weber N.D."/>
            <person name="Virtaneva K."/>
            <person name="Barbian K."/>
            <person name="Babar A."/>
            <person name="Rosenke K."/>
        </authorList>
    </citation>
    <scope>NUCLEOTIDE SEQUENCE</scope>
    <source>
        <strain evidence="1">Nono1</strain>
    </source>
</reference>
<sequence length="49" mass="5364">MVGAGDRPSWLGCPAGAHLEQDPTAVPEKLGVVRWYLGVYYHIRHESGS</sequence>
<name>A0A1M4E9E1_9ACTN</name>
<proteinExistence type="predicted"/>
<organism evidence="1">
    <name type="scientific">Nonomuraea gerenzanensis</name>
    <dbReference type="NCBI Taxonomy" id="93944"/>
    <lineage>
        <taxon>Bacteria</taxon>
        <taxon>Bacillati</taxon>
        <taxon>Actinomycetota</taxon>
        <taxon>Actinomycetes</taxon>
        <taxon>Streptosporangiales</taxon>
        <taxon>Streptosporangiaceae</taxon>
        <taxon>Nonomuraea</taxon>
    </lineage>
</organism>
<gene>
    <name evidence="1" type="ORF">BN4615_P4981</name>
</gene>
<protein>
    <submittedName>
        <fullName evidence="1">Uncharacterized protein</fullName>
    </submittedName>
</protein>
<dbReference type="EMBL" id="LT559118">
    <property type="protein sequence ID" value="SBO95465.1"/>
    <property type="molecule type" value="Genomic_DNA"/>
</dbReference>
<dbReference type="AlphaFoldDB" id="A0A1M4E9E1"/>